<proteinExistence type="predicted"/>
<organism evidence="2 3">
    <name type="scientific">Trichonephila clavipes</name>
    <name type="common">Golden silk orbweaver</name>
    <name type="synonym">Nephila clavipes</name>
    <dbReference type="NCBI Taxonomy" id="2585209"/>
    <lineage>
        <taxon>Eukaryota</taxon>
        <taxon>Metazoa</taxon>
        <taxon>Ecdysozoa</taxon>
        <taxon>Arthropoda</taxon>
        <taxon>Chelicerata</taxon>
        <taxon>Arachnida</taxon>
        <taxon>Araneae</taxon>
        <taxon>Araneomorphae</taxon>
        <taxon>Entelegynae</taxon>
        <taxon>Araneoidea</taxon>
        <taxon>Nephilidae</taxon>
        <taxon>Trichonephila</taxon>
    </lineage>
</organism>
<dbReference type="Proteomes" id="UP000887159">
    <property type="component" value="Unassembled WGS sequence"/>
</dbReference>
<sequence>MGKCVIRKGATRGRHSANNFRVPNIDQHIGERLSTAYFRAATVGKAVKGFQKWGSEILLCLANMTFKATEQDGVGEETENTSATPQTLVVENKQINPPEC</sequence>
<evidence type="ECO:0000313" key="3">
    <source>
        <dbReference type="Proteomes" id="UP000887159"/>
    </source>
</evidence>
<dbReference type="EMBL" id="BMAU01021292">
    <property type="protein sequence ID" value="GFY09730.1"/>
    <property type="molecule type" value="Genomic_DNA"/>
</dbReference>
<gene>
    <name evidence="2" type="ORF">TNCV_3696921</name>
</gene>
<keyword evidence="3" id="KW-1185">Reference proteome</keyword>
<feature type="region of interest" description="Disordered" evidence="1">
    <location>
        <begin position="72"/>
        <end position="100"/>
    </location>
</feature>
<protein>
    <submittedName>
        <fullName evidence="2">Uncharacterized protein</fullName>
    </submittedName>
</protein>
<evidence type="ECO:0000256" key="1">
    <source>
        <dbReference type="SAM" id="MobiDB-lite"/>
    </source>
</evidence>
<evidence type="ECO:0000313" key="2">
    <source>
        <dbReference type="EMBL" id="GFY09730.1"/>
    </source>
</evidence>
<name>A0A8X6SE52_TRICX</name>
<reference evidence="2" key="1">
    <citation type="submission" date="2020-08" db="EMBL/GenBank/DDBJ databases">
        <title>Multicomponent nature underlies the extraordinary mechanical properties of spider dragline silk.</title>
        <authorList>
            <person name="Kono N."/>
            <person name="Nakamura H."/>
            <person name="Mori M."/>
            <person name="Yoshida Y."/>
            <person name="Ohtoshi R."/>
            <person name="Malay A.D."/>
            <person name="Moran D.A.P."/>
            <person name="Tomita M."/>
            <person name="Numata K."/>
            <person name="Arakawa K."/>
        </authorList>
    </citation>
    <scope>NUCLEOTIDE SEQUENCE</scope>
</reference>
<feature type="compositionally biased region" description="Polar residues" evidence="1">
    <location>
        <begin position="80"/>
        <end position="100"/>
    </location>
</feature>
<dbReference type="AlphaFoldDB" id="A0A8X6SE52"/>
<comment type="caution">
    <text evidence="2">The sequence shown here is derived from an EMBL/GenBank/DDBJ whole genome shotgun (WGS) entry which is preliminary data.</text>
</comment>
<accession>A0A8X6SE52</accession>